<comment type="caution">
    <text evidence="2">The sequence shown here is derived from an EMBL/GenBank/DDBJ whole genome shotgun (WGS) entry which is preliminary data.</text>
</comment>
<dbReference type="AlphaFoldDB" id="A0A699RVK5"/>
<evidence type="ECO:0000313" key="2">
    <source>
        <dbReference type="EMBL" id="GFC86784.1"/>
    </source>
</evidence>
<feature type="compositionally biased region" description="Basic residues" evidence="1">
    <location>
        <begin position="182"/>
        <end position="193"/>
    </location>
</feature>
<sequence>LSPTKPEQALSHTSRPSAPIIEDWVSDSEEESEPKDPHQSVLSFAQSSKHVKNPRHSVQPIETTFQAAPFVPASPTSNGSGKRRNRKACFVCKSVDHLIKDYDFHAKKMAKPTQRNHAHMGNHKQYVPLPHAKPQKHRVPPAVLTQSKPVSNTAVRPVSAALPNIFVTRPRHANQFVTKSKSPIRQKLTRKPSFRTSNSPPRVNDVQVPVVSAAQGKQGP</sequence>
<proteinExistence type="predicted"/>
<feature type="region of interest" description="Disordered" evidence="1">
    <location>
        <begin position="1"/>
        <end position="57"/>
    </location>
</feature>
<feature type="compositionally biased region" description="Polar residues" evidence="1">
    <location>
        <begin position="1"/>
        <end position="16"/>
    </location>
</feature>
<feature type="non-terminal residue" evidence="2">
    <location>
        <position position="1"/>
    </location>
</feature>
<dbReference type="EMBL" id="BKCJ011106999">
    <property type="protein sequence ID" value="GFC86784.1"/>
    <property type="molecule type" value="Genomic_DNA"/>
</dbReference>
<gene>
    <name evidence="2" type="ORF">Tci_858754</name>
</gene>
<organism evidence="2">
    <name type="scientific">Tanacetum cinerariifolium</name>
    <name type="common">Dalmatian daisy</name>
    <name type="synonym">Chrysanthemum cinerariifolium</name>
    <dbReference type="NCBI Taxonomy" id="118510"/>
    <lineage>
        <taxon>Eukaryota</taxon>
        <taxon>Viridiplantae</taxon>
        <taxon>Streptophyta</taxon>
        <taxon>Embryophyta</taxon>
        <taxon>Tracheophyta</taxon>
        <taxon>Spermatophyta</taxon>
        <taxon>Magnoliopsida</taxon>
        <taxon>eudicotyledons</taxon>
        <taxon>Gunneridae</taxon>
        <taxon>Pentapetalae</taxon>
        <taxon>asterids</taxon>
        <taxon>campanulids</taxon>
        <taxon>Asterales</taxon>
        <taxon>Asteraceae</taxon>
        <taxon>Asteroideae</taxon>
        <taxon>Anthemideae</taxon>
        <taxon>Anthemidinae</taxon>
        <taxon>Tanacetum</taxon>
    </lineage>
</organism>
<reference evidence="2" key="1">
    <citation type="journal article" date="2019" name="Sci. Rep.">
        <title>Draft genome of Tanacetum cinerariifolium, the natural source of mosquito coil.</title>
        <authorList>
            <person name="Yamashiro T."/>
            <person name="Shiraishi A."/>
            <person name="Satake H."/>
            <person name="Nakayama K."/>
        </authorList>
    </citation>
    <scope>NUCLEOTIDE SEQUENCE</scope>
</reference>
<evidence type="ECO:0000256" key="1">
    <source>
        <dbReference type="SAM" id="MobiDB-lite"/>
    </source>
</evidence>
<name>A0A699RVK5_TANCI</name>
<feature type="region of interest" description="Disordered" evidence="1">
    <location>
        <begin position="177"/>
        <end position="220"/>
    </location>
</feature>
<protein>
    <submittedName>
        <fullName evidence="2">Uncharacterized protein</fullName>
    </submittedName>
</protein>
<accession>A0A699RVK5</accession>
<feature type="compositionally biased region" description="Acidic residues" evidence="1">
    <location>
        <begin position="24"/>
        <end position="33"/>
    </location>
</feature>